<dbReference type="Proteomes" id="UP000541444">
    <property type="component" value="Unassembled WGS sequence"/>
</dbReference>
<dbReference type="PANTHER" id="PTHR47809">
    <property type="entry name" value="DNA-BINDING BROMODOMAIN-CONTAINING PROTEIN"/>
    <property type="match status" value="1"/>
</dbReference>
<dbReference type="EMBL" id="JACGCM010002689">
    <property type="protein sequence ID" value="KAF6136532.1"/>
    <property type="molecule type" value="Genomic_DNA"/>
</dbReference>
<evidence type="ECO:0000313" key="2">
    <source>
        <dbReference type="EMBL" id="KAF6136532.1"/>
    </source>
</evidence>
<proteinExistence type="predicted"/>
<protein>
    <submittedName>
        <fullName evidence="2">Uncharacterized protein</fullName>
    </submittedName>
</protein>
<name>A0A7J7L1U2_9MAGN</name>
<feature type="region of interest" description="Disordered" evidence="1">
    <location>
        <begin position="199"/>
        <end position="300"/>
    </location>
</feature>
<evidence type="ECO:0000313" key="3">
    <source>
        <dbReference type="Proteomes" id="UP000541444"/>
    </source>
</evidence>
<keyword evidence="3" id="KW-1185">Reference proteome</keyword>
<gene>
    <name evidence="2" type="ORF">GIB67_031109</name>
</gene>
<dbReference type="OrthoDB" id="21449at2759"/>
<evidence type="ECO:0000256" key="1">
    <source>
        <dbReference type="SAM" id="MobiDB-lite"/>
    </source>
</evidence>
<accession>A0A7J7L1U2</accession>
<feature type="compositionally biased region" description="Polar residues" evidence="1">
    <location>
        <begin position="276"/>
        <end position="300"/>
    </location>
</feature>
<feature type="compositionally biased region" description="Polar residues" evidence="1">
    <location>
        <begin position="241"/>
        <end position="250"/>
    </location>
</feature>
<dbReference type="AlphaFoldDB" id="A0A7J7L1U2"/>
<organism evidence="2 3">
    <name type="scientific">Kingdonia uniflora</name>
    <dbReference type="NCBI Taxonomy" id="39325"/>
    <lineage>
        <taxon>Eukaryota</taxon>
        <taxon>Viridiplantae</taxon>
        <taxon>Streptophyta</taxon>
        <taxon>Embryophyta</taxon>
        <taxon>Tracheophyta</taxon>
        <taxon>Spermatophyta</taxon>
        <taxon>Magnoliopsida</taxon>
        <taxon>Ranunculales</taxon>
        <taxon>Circaeasteraceae</taxon>
        <taxon>Kingdonia</taxon>
    </lineage>
</organism>
<feature type="compositionally biased region" description="Acidic residues" evidence="1">
    <location>
        <begin position="221"/>
        <end position="234"/>
    </location>
</feature>
<feature type="compositionally biased region" description="Polar residues" evidence="1">
    <location>
        <begin position="199"/>
        <end position="216"/>
    </location>
</feature>
<feature type="compositionally biased region" description="Basic and acidic residues" evidence="1">
    <location>
        <begin position="251"/>
        <end position="262"/>
    </location>
</feature>
<dbReference type="PANTHER" id="PTHR47809:SF2">
    <property type="entry name" value="DNA-BINDING BROMODOMAIN-CONTAINING PROTEIN"/>
    <property type="match status" value="1"/>
</dbReference>
<comment type="caution">
    <text evidence="2">The sequence shown here is derived from an EMBL/GenBank/DDBJ whole genome shotgun (WGS) entry which is preliminary data.</text>
</comment>
<sequence length="380" mass="42881">MNLFGRGKVLWRFLSFAVMWVIWLECNARKFEGKEKSRSSVLVSIKALIFWWSKAVSDMSGTFFESLMMKWREAITDAAHHQDSGLQLPLEGEPRKEIVLKSSGTKSDMKISVISFLNGSESIQMEKIAPSAQEKLQSKGITLKQKIYKRHGIRQHKSGCMCAICVMKRRKREREGLAQAAENQIEISDGTMSQEFGQEQTSFENHGSEDVSSNLDRSPDADADTDMEEQENQVELEQRGIQGSLSQVKQEFQKTSENENSDKLQNSEGSGEEDNPQSQSQDMEGSGFTIQQPQTEKNDRQPLQQNELLAMPEEPREGHQQAKIYSDPLHNDNPMILELCGTLFPNNPRSVWRGPHSLACHRGAVHKTSAIHAAIATLMK</sequence>
<reference evidence="2 3" key="1">
    <citation type="journal article" date="2020" name="IScience">
        <title>Genome Sequencing of the Endangered Kingdonia uniflora (Circaeasteraceae, Ranunculales) Reveals Potential Mechanisms of Evolutionary Specialization.</title>
        <authorList>
            <person name="Sun Y."/>
            <person name="Deng T."/>
            <person name="Zhang A."/>
            <person name="Moore M.J."/>
            <person name="Landis J.B."/>
            <person name="Lin N."/>
            <person name="Zhang H."/>
            <person name="Zhang X."/>
            <person name="Huang J."/>
            <person name="Zhang X."/>
            <person name="Sun H."/>
            <person name="Wang H."/>
        </authorList>
    </citation>
    <scope>NUCLEOTIDE SEQUENCE [LARGE SCALE GENOMIC DNA]</scope>
    <source>
        <strain evidence="2">TB1705</strain>
        <tissue evidence="2">Leaf</tissue>
    </source>
</reference>